<reference evidence="3" key="3">
    <citation type="submission" date="2016-03" db="UniProtKB">
        <authorList>
            <consortium name="EnsemblProtists"/>
        </authorList>
    </citation>
    <scope>IDENTIFICATION</scope>
</reference>
<keyword evidence="4" id="KW-1185">Reference proteome</keyword>
<dbReference type="Proteomes" id="UP000011087">
    <property type="component" value="Unassembled WGS sequence"/>
</dbReference>
<protein>
    <submittedName>
        <fullName evidence="2 3">Uncharacterized protein</fullName>
    </submittedName>
</protein>
<dbReference type="HOGENOM" id="CLU_2065950_0_0_1"/>
<name>L1JZG0_GUITC</name>
<accession>L1JZG0</accession>
<reference evidence="2 4" key="1">
    <citation type="journal article" date="2012" name="Nature">
        <title>Algal genomes reveal evolutionary mosaicism and the fate of nucleomorphs.</title>
        <authorList>
            <consortium name="DOE Joint Genome Institute"/>
            <person name="Curtis B.A."/>
            <person name="Tanifuji G."/>
            <person name="Burki F."/>
            <person name="Gruber A."/>
            <person name="Irimia M."/>
            <person name="Maruyama S."/>
            <person name="Arias M.C."/>
            <person name="Ball S.G."/>
            <person name="Gile G.H."/>
            <person name="Hirakawa Y."/>
            <person name="Hopkins J.F."/>
            <person name="Kuo A."/>
            <person name="Rensing S.A."/>
            <person name="Schmutz J."/>
            <person name="Symeonidi A."/>
            <person name="Elias M."/>
            <person name="Eveleigh R.J."/>
            <person name="Herman E.K."/>
            <person name="Klute M.J."/>
            <person name="Nakayama T."/>
            <person name="Obornik M."/>
            <person name="Reyes-Prieto A."/>
            <person name="Armbrust E.V."/>
            <person name="Aves S.J."/>
            <person name="Beiko R.G."/>
            <person name="Coutinho P."/>
            <person name="Dacks J.B."/>
            <person name="Durnford D.G."/>
            <person name="Fast N.M."/>
            <person name="Green B.R."/>
            <person name="Grisdale C.J."/>
            <person name="Hempel F."/>
            <person name="Henrissat B."/>
            <person name="Hoppner M.P."/>
            <person name="Ishida K."/>
            <person name="Kim E."/>
            <person name="Koreny L."/>
            <person name="Kroth P.G."/>
            <person name="Liu Y."/>
            <person name="Malik S.B."/>
            <person name="Maier U.G."/>
            <person name="McRose D."/>
            <person name="Mock T."/>
            <person name="Neilson J.A."/>
            <person name="Onodera N.T."/>
            <person name="Poole A.M."/>
            <person name="Pritham E.J."/>
            <person name="Richards T.A."/>
            <person name="Rocap G."/>
            <person name="Roy S.W."/>
            <person name="Sarai C."/>
            <person name="Schaack S."/>
            <person name="Shirato S."/>
            <person name="Slamovits C.H."/>
            <person name="Spencer D.F."/>
            <person name="Suzuki S."/>
            <person name="Worden A.Z."/>
            <person name="Zauner S."/>
            <person name="Barry K."/>
            <person name="Bell C."/>
            <person name="Bharti A.K."/>
            <person name="Crow J.A."/>
            <person name="Grimwood J."/>
            <person name="Kramer R."/>
            <person name="Lindquist E."/>
            <person name="Lucas S."/>
            <person name="Salamov A."/>
            <person name="McFadden G.I."/>
            <person name="Lane C.E."/>
            <person name="Keeling P.J."/>
            <person name="Gray M.W."/>
            <person name="Grigoriev I.V."/>
            <person name="Archibald J.M."/>
        </authorList>
    </citation>
    <scope>NUCLEOTIDE SEQUENCE</scope>
    <source>
        <strain evidence="2 4">CCMP2712</strain>
    </source>
</reference>
<proteinExistence type="predicted"/>
<evidence type="ECO:0000313" key="4">
    <source>
        <dbReference type="Proteomes" id="UP000011087"/>
    </source>
</evidence>
<dbReference type="RefSeq" id="XP_005840956.1">
    <property type="nucleotide sequence ID" value="XM_005840899.1"/>
</dbReference>
<keyword evidence="1" id="KW-0175">Coiled coil</keyword>
<evidence type="ECO:0000256" key="1">
    <source>
        <dbReference type="SAM" id="Coils"/>
    </source>
</evidence>
<sequence length="119" mass="13900">MRVELKRQRKKIRFSNNAKEKAEFRVQEGAKRAKLKIERSRLELKRLQARIAASSNAMMSRRKPSSRLLQGEGTILYKALDNSMLGMKMALCIFPEINDCSFPEKFKNSWWPGNELVIR</sequence>
<dbReference type="EMBL" id="JH992968">
    <property type="protein sequence ID" value="EKX53976.1"/>
    <property type="molecule type" value="Genomic_DNA"/>
</dbReference>
<evidence type="ECO:0000313" key="3">
    <source>
        <dbReference type="EnsemblProtists" id="EKX53976"/>
    </source>
</evidence>
<dbReference type="PaxDb" id="55529-EKX53976"/>
<evidence type="ECO:0000313" key="2">
    <source>
        <dbReference type="EMBL" id="EKX53976.1"/>
    </source>
</evidence>
<feature type="coiled-coil region" evidence="1">
    <location>
        <begin position="30"/>
        <end position="57"/>
    </location>
</feature>
<dbReference type="AlphaFoldDB" id="L1JZG0"/>
<gene>
    <name evidence="2" type="ORF">GUITHDRAFT_132405</name>
</gene>
<dbReference type="KEGG" id="gtt:GUITHDRAFT_132405"/>
<organism evidence="2">
    <name type="scientific">Guillardia theta (strain CCMP2712)</name>
    <name type="common">Cryptophyte</name>
    <dbReference type="NCBI Taxonomy" id="905079"/>
    <lineage>
        <taxon>Eukaryota</taxon>
        <taxon>Cryptophyceae</taxon>
        <taxon>Pyrenomonadales</taxon>
        <taxon>Geminigeraceae</taxon>
        <taxon>Guillardia</taxon>
    </lineage>
</organism>
<reference evidence="4" key="2">
    <citation type="submission" date="2012-11" db="EMBL/GenBank/DDBJ databases">
        <authorList>
            <person name="Kuo A."/>
            <person name="Curtis B.A."/>
            <person name="Tanifuji G."/>
            <person name="Burki F."/>
            <person name="Gruber A."/>
            <person name="Irimia M."/>
            <person name="Maruyama S."/>
            <person name="Arias M.C."/>
            <person name="Ball S.G."/>
            <person name="Gile G.H."/>
            <person name="Hirakawa Y."/>
            <person name="Hopkins J.F."/>
            <person name="Rensing S.A."/>
            <person name="Schmutz J."/>
            <person name="Symeonidi A."/>
            <person name="Elias M."/>
            <person name="Eveleigh R.J."/>
            <person name="Herman E.K."/>
            <person name="Klute M.J."/>
            <person name="Nakayama T."/>
            <person name="Obornik M."/>
            <person name="Reyes-Prieto A."/>
            <person name="Armbrust E.V."/>
            <person name="Aves S.J."/>
            <person name="Beiko R.G."/>
            <person name="Coutinho P."/>
            <person name="Dacks J.B."/>
            <person name="Durnford D.G."/>
            <person name="Fast N.M."/>
            <person name="Green B.R."/>
            <person name="Grisdale C."/>
            <person name="Hempe F."/>
            <person name="Henrissat B."/>
            <person name="Hoppner M.P."/>
            <person name="Ishida K.-I."/>
            <person name="Kim E."/>
            <person name="Koreny L."/>
            <person name="Kroth P.G."/>
            <person name="Liu Y."/>
            <person name="Malik S.-B."/>
            <person name="Maier U.G."/>
            <person name="McRose D."/>
            <person name="Mock T."/>
            <person name="Neilson J.A."/>
            <person name="Onodera N.T."/>
            <person name="Poole A.M."/>
            <person name="Pritham E.J."/>
            <person name="Richards T.A."/>
            <person name="Rocap G."/>
            <person name="Roy S.W."/>
            <person name="Sarai C."/>
            <person name="Schaack S."/>
            <person name="Shirato S."/>
            <person name="Slamovits C.H."/>
            <person name="Spencer D.F."/>
            <person name="Suzuki S."/>
            <person name="Worden A.Z."/>
            <person name="Zauner S."/>
            <person name="Barry K."/>
            <person name="Bell C."/>
            <person name="Bharti A.K."/>
            <person name="Crow J.A."/>
            <person name="Grimwood J."/>
            <person name="Kramer R."/>
            <person name="Lindquist E."/>
            <person name="Lucas S."/>
            <person name="Salamov A."/>
            <person name="McFadden G.I."/>
            <person name="Lane C.E."/>
            <person name="Keeling P.J."/>
            <person name="Gray M.W."/>
            <person name="Grigoriev I.V."/>
            <person name="Archibald J.M."/>
        </authorList>
    </citation>
    <scope>NUCLEOTIDE SEQUENCE</scope>
    <source>
        <strain evidence="4">CCMP2712</strain>
    </source>
</reference>
<dbReference type="EnsemblProtists" id="EKX53976">
    <property type="protein sequence ID" value="EKX53976"/>
    <property type="gene ID" value="GUITHDRAFT_132405"/>
</dbReference>
<dbReference type="GeneID" id="17310945"/>